<dbReference type="SUPFAM" id="SSF161098">
    <property type="entry name" value="MetI-like"/>
    <property type="match status" value="1"/>
</dbReference>
<dbReference type="GO" id="GO:0005886">
    <property type="term" value="C:plasma membrane"/>
    <property type="evidence" value="ECO:0007669"/>
    <property type="project" value="UniProtKB-SubCell"/>
</dbReference>
<evidence type="ECO:0000256" key="6">
    <source>
        <dbReference type="ARBA" id="ARBA00023136"/>
    </source>
</evidence>
<organism evidence="9 10">
    <name type="scientific">Duganella aquatilis</name>
    <dbReference type="NCBI Taxonomy" id="2666082"/>
    <lineage>
        <taxon>Bacteria</taxon>
        <taxon>Pseudomonadati</taxon>
        <taxon>Pseudomonadota</taxon>
        <taxon>Betaproteobacteria</taxon>
        <taxon>Burkholderiales</taxon>
        <taxon>Oxalobacteraceae</taxon>
        <taxon>Telluria group</taxon>
        <taxon>Duganella</taxon>
    </lineage>
</organism>
<feature type="transmembrane region" description="Helical" evidence="7">
    <location>
        <begin position="29"/>
        <end position="52"/>
    </location>
</feature>
<evidence type="ECO:0000256" key="3">
    <source>
        <dbReference type="ARBA" id="ARBA00022475"/>
    </source>
</evidence>
<keyword evidence="5 7" id="KW-1133">Transmembrane helix</keyword>
<evidence type="ECO:0000256" key="4">
    <source>
        <dbReference type="ARBA" id="ARBA00022692"/>
    </source>
</evidence>
<dbReference type="EMBL" id="WKJL01000027">
    <property type="protein sequence ID" value="MRW87470.1"/>
    <property type="molecule type" value="Genomic_DNA"/>
</dbReference>
<proteinExistence type="inferred from homology"/>
<evidence type="ECO:0000313" key="9">
    <source>
        <dbReference type="EMBL" id="MRW87470.1"/>
    </source>
</evidence>
<feature type="transmembrane region" description="Helical" evidence="7">
    <location>
        <begin position="241"/>
        <end position="260"/>
    </location>
</feature>
<keyword evidence="2 7" id="KW-0813">Transport</keyword>
<feature type="transmembrane region" description="Helical" evidence="7">
    <location>
        <begin position="186"/>
        <end position="203"/>
    </location>
</feature>
<comment type="similarity">
    <text evidence="7">Belongs to the binding-protein-dependent transport system permease family.</text>
</comment>
<dbReference type="Gene3D" id="1.10.3720.10">
    <property type="entry name" value="MetI-like"/>
    <property type="match status" value="1"/>
</dbReference>
<name>A0A844DFU6_9BURK</name>
<dbReference type="FunFam" id="1.10.3720.10:FF:000003">
    <property type="entry name" value="Aliphatic sulfonate ABC transporter permease"/>
    <property type="match status" value="1"/>
</dbReference>
<dbReference type="RefSeq" id="WP_154360712.1">
    <property type="nucleotide sequence ID" value="NZ_WKJL01000027.1"/>
</dbReference>
<evidence type="ECO:0000259" key="8">
    <source>
        <dbReference type="PROSITE" id="PS50928"/>
    </source>
</evidence>
<keyword evidence="6 7" id="KW-0472">Membrane</keyword>
<gene>
    <name evidence="9" type="ORF">GJ698_25700</name>
</gene>
<dbReference type="PROSITE" id="PS50928">
    <property type="entry name" value="ABC_TM1"/>
    <property type="match status" value="1"/>
</dbReference>
<comment type="caution">
    <text evidence="9">The sequence shown here is derived from an EMBL/GenBank/DDBJ whole genome shotgun (WGS) entry which is preliminary data.</text>
</comment>
<reference evidence="9 10" key="1">
    <citation type="submission" date="2019-11" db="EMBL/GenBank/DDBJ databases">
        <title>Novel species isolated from a subtropical stream in China.</title>
        <authorList>
            <person name="Lu H."/>
        </authorList>
    </citation>
    <scope>NUCLEOTIDE SEQUENCE [LARGE SCALE GENOMIC DNA]</scope>
    <source>
        <strain evidence="9 10">FT26W</strain>
    </source>
</reference>
<dbReference type="PANTHER" id="PTHR30151:SF38">
    <property type="entry name" value="ALIPHATIC SULFONATES TRANSPORT PERMEASE PROTEIN SSUC-RELATED"/>
    <property type="match status" value="1"/>
</dbReference>
<evidence type="ECO:0000256" key="7">
    <source>
        <dbReference type="RuleBase" id="RU363032"/>
    </source>
</evidence>
<feature type="transmembrane region" description="Helical" evidence="7">
    <location>
        <begin position="146"/>
        <end position="165"/>
    </location>
</feature>
<sequence length="273" mass="29463">MSAAIDHADVTLAPPASLHARPRSPRSSLFLRLSVPLLILLAWTLGSASGALPRNVLAPPWTVLDSAWSLARSGVLWHHLSLSLTRAGLGLLLGGSFGLCLGILAGLSRLAEELVDPTMQMIRAVPFLALIPLLIVWFGIGESSKILLIAAGAAKPMYLNAYGGVRNVDPKIIEAARIFGLARWRLIAEIYFPAALPSLMVGLRLSTTMALLALIGVEVINTTQGIGFLMLQAQEYFKTEILIVCVVIYALFGLATDLVVRRLERLLMPWRAA</sequence>
<comment type="subcellular location">
    <subcellularLocation>
        <location evidence="1 7">Cell membrane</location>
        <topology evidence="1 7">Multi-pass membrane protein</topology>
    </subcellularLocation>
</comment>
<dbReference type="Proteomes" id="UP000439986">
    <property type="component" value="Unassembled WGS sequence"/>
</dbReference>
<keyword evidence="4 7" id="KW-0812">Transmembrane</keyword>
<dbReference type="InterPro" id="IPR035906">
    <property type="entry name" value="MetI-like_sf"/>
</dbReference>
<keyword evidence="3" id="KW-1003">Cell membrane</keyword>
<evidence type="ECO:0000313" key="10">
    <source>
        <dbReference type="Proteomes" id="UP000439986"/>
    </source>
</evidence>
<keyword evidence="10" id="KW-1185">Reference proteome</keyword>
<dbReference type="CDD" id="cd06261">
    <property type="entry name" value="TM_PBP2"/>
    <property type="match status" value="1"/>
</dbReference>
<dbReference type="AlphaFoldDB" id="A0A844DFU6"/>
<evidence type="ECO:0000256" key="1">
    <source>
        <dbReference type="ARBA" id="ARBA00004651"/>
    </source>
</evidence>
<feature type="transmembrane region" description="Helical" evidence="7">
    <location>
        <begin position="122"/>
        <end position="140"/>
    </location>
</feature>
<dbReference type="PANTHER" id="PTHR30151">
    <property type="entry name" value="ALKANE SULFONATE ABC TRANSPORTER-RELATED, MEMBRANE SUBUNIT"/>
    <property type="match status" value="1"/>
</dbReference>
<accession>A0A844DFU6</accession>
<dbReference type="Pfam" id="PF00528">
    <property type="entry name" value="BPD_transp_1"/>
    <property type="match status" value="1"/>
</dbReference>
<feature type="transmembrane region" description="Helical" evidence="7">
    <location>
        <begin position="87"/>
        <end position="110"/>
    </location>
</feature>
<dbReference type="GO" id="GO:0042918">
    <property type="term" value="P:alkanesulfonate transmembrane transport"/>
    <property type="evidence" value="ECO:0007669"/>
    <property type="project" value="UniProtKB-ARBA"/>
</dbReference>
<feature type="domain" description="ABC transmembrane type-1" evidence="8">
    <location>
        <begin position="80"/>
        <end position="260"/>
    </location>
</feature>
<protein>
    <submittedName>
        <fullName evidence="9">ABC transporter permease subunit</fullName>
    </submittedName>
</protein>
<dbReference type="InterPro" id="IPR000515">
    <property type="entry name" value="MetI-like"/>
</dbReference>
<feature type="transmembrane region" description="Helical" evidence="7">
    <location>
        <begin position="209"/>
        <end position="229"/>
    </location>
</feature>
<evidence type="ECO:0000256" key="5">
    <source>
        <dbReference type="ARBA" id="ARBA00022989"/>
    </source>
</evidence>
<evidence type="ECO:0000256" key="2">
    <source>
        <dbReference type="ARBA" id="ARBA00022448"/>
    </source>
</evidence>